<dbReference type="STRING" id="1227453.C444_20616"/>
<dbReference type="SUPFAM" id="SSF53448">
    <property type="entry name" value="Nucleotide-diphospho-sugar transferases"/>
    <property type="match status" value="1"/>
</dbReference>
<keyword evidence="3" id="KW-1185">Reference proteome</keyword>
<gene>
    <name evidence="2" type="ORF">C444_20616</name>
</gene>
<name>M0L0T8_HALJT</name>
<dbReference type="InterPro" id="IPR001173">
    <property type="entry name" value="Glyco_trans_2-like"/>
</dbReference>
<dbReference type="Gene3D" id="3.90.550.10">
    <property type="entry name" value="Spore Coat Polysaccharide Biosynthesis Protein SpsA, Chain A"/>
    <property type="match status" value="1"/>
</dbReference>
<dbReference type="AlphaFoldDB" id="M0L0T8"/>
<evidence type="ECO:0000313" key="2">
    <source>
        <dbReference type="EMBL" id="EMA27161.1"/>
    </source>
</evidence>
<dbReference type="CDD" id="cd00761">
    <property type="entry name" value="Glyco_tranf_GTA_type"/>
    <property type="match status" value="1"/>
</dbReference>
<proteinExistence type="predicted"/>
<feature type="domain" description="Glycosyltransferase 2-like" evidence="1">
    <location>
        <begin position="13"/>
        <end position="138"/>
    </location>
</feature>
<evidence type="ECO:0000259" key="1">
    <source>
        <dbReference type="Pfam" id="PF00535"/>
    </source>
</evidence>
<organism evidence="2 3">
    <name type="scientific">Haloarcula japonica (strain ATCC 49778 / DSM 6131 / JCM 7785 / NBRC 101032 / NCIMB 13157 / TR-1)</name>
    <dbReference type="NCBI Taxonomy" id="1227453"/>
    <lineage>
        <taxon>Archaea</taxon>
        <taxon>Methanobacteriati</taxon>
        <taxon>Methanobacteriota</taxon>
        <taxon>Stenosarchaea group</taxon>
        <taxon>Halobacteria</taxon>
        <taxon>Halobacteriales</taxon>
        <taxon>Haloarculaceae</taxon>
        <taxon>Haloarcula</taxon>
    </lineage>
</organism>
<dbReference type="PANTHER" id="PTHR22916">
    <property type="entry name" value="GLYCOSYLTRANSFERASE"/>
    <property type="match status" value="1"/>
</dbReference>
<keyword evidence="2" id="KW-0808">Transferase</keyword>
<comment type="caution">
    <text evidence="2">The sequence shown here is derived from an EMBL/GenBank/DDBJ whole genome shotgun (WGS) entry which is preliminary data.</text>
</comment>
<dbReference type="InterPro" id="IPR029044">
    <property type="entry name" value="Nucleotide-diphossugar_trans"/>
</dbReference>
<protein>
    <submittedName>
        <fullName evidence="2">Glycosyl transferase</fullName>
    </submittedName>
</protein>
<dbReference type="GO" id="GO:0016758">
    <property type="term" value="F:hexosyltransferase activity"/>
    <property type="evidence" value="ECO:0007669"/>
    <property type="project" value="UniProtKB-ARBA"/>
</dbReference>
<evidence type="ECO:0000313" key="3">
    <source>
        <dbReference type="Proteomes" id="UP000011524"/>
    </source>
</evidence>
<dbReference type="eggNOG" id="arCOG01381">
    <property type="taxonomic scope" value="Archaea"/>
</dbReference>
<dbReference type="EMBL" id="AOLY01000045">
    <property type="protein sequence ID" value="EMA27161.1"/>
    <property type="molecule type" value="Genomic_DNA"/>
</dbReference>
<dbReference type="RefSeq" id="WP_004594944.1">
    <property type="nucleotide sequence ID" value="NZ_AOLY01000045.1"/>
</dbReference>
<dbReference type="PANTHER" id="PTHR22916:SF3">
    <property type="entry name" value="UDP-GLCNAC:BETAGAL BETA-1,3-N-ACETYLGLUCOSAMINYLTRANSFERASE-LIKE PROTEIN 1"/>
    <property type="match status" value="1"/>
</dbReference>
<dbReference type="Proteomes" id="UP000011524">
    <property type="component" value="Unassembled WGS sequence"/>
</dbReference>
<dbReference type="Pfam" id="PF00535">
    <property type="entry name" value="Glycos_transf_2"/>
    <property type="match status" value="1"/>
</dbReference>
<reference evidence="2 3" key="1">
    <citation type="journal article" date="2014" name="PLoS Genet.">
        <title>Phylogenetically driven sequencing of extremely halophilic archaea reveals strategies for static and dynamic osmo-response.</title>
        <authorList>
            <person name="Becker E.A."/>
            <person name="Seitzer P.M."/>
            <person name="Tritt A."/>
            <person name="Larsen D."/>
            <person name="Krusor M."/>
            <person name="Yao A.I."/>
            <person name="Wu D."/>
            <person name="Madern D."/>
            <person name="Eisen J.A."/>
            <person name="Darling A.E."/>
            <person name="Facciotti M.T."/>
        </authorList>
    </citation>
    <scope>NUCLEOTIDE SEQUENCE [LARGE SCALE GENOMIC DNA]</scope>
    <source>
        <strain evidence="3">ATCC 49778 / DSM 6131 / JCM 7785 / NBRC 101032 / NCIMB 13157 / TR-1</strain>
    </source>
</reference>
<sequence>MTRTRNINDPLVSVVLPTYKRPDNLRNAVKSVHNQTYDRIELIVVDDHSPTPARDTLDSFTHSDTNVEIIRHNENRGANEARNTGIRESNGEYIAFLDDDDDWDPVKIEKQVEAFREAGPEVGVVYTGSKYVYDDYERTVVFSLEGQVTEQILRGRSLGEFTTIMVRRDVIRAAGLPDTDFPSWQDRDWLLRLSCHCEFKPVSEPLTTRRRVTEDSRISDNFEEKRDISYPLFVEKHRELAAEYGWRCERAFMAATTESLGQEALKNGYYSDARKYLLKSLRYQPLDRSRLVYSAVACGGKPTYVAAHTIVRLLHRCRTNTIHK</sequence>
<accession>M0L0T8</accession>